<comment type="cofactor">
    <cofactor evidence="1 8">
        <name>Mg(2+)</name>
        <dbReference type="ChEBI" id="CHEBI:18420"/>
    </cofactor>
</comment>
<dbReference type="InterPro" id="IPR022907">
    <property type="entry name" value="VapC_family"/>
</dbReference>
<dbReference type="GO" id="GO:0090729">
    <property type="term" value="F:toxin activity"/>
    <property type="evidence" value="ECO:0007669"/>
    <property type="project" value="UniProtKB-KW"/>
</dbReference>
<comment type="similarity">
    <text evidence="7 8">Belongs to the PINc/VapC protein family.</text>
</comment>
<dbReference type="SUPFAM" id="SSF88723">
    <property type="entry name" value="PIN domain-like"/>
    <property type="match status" value="1"/>
</dbReference>
<keyword evidence="8" id="KW-0800">Toxin</keyword>
<evidence type="ECO:0000256" key="3">
    <source>
        <dbReference type="ARBA" id="ARBA00022722"/>
    </source>
</evidence>
<dbReference type="Pfam" id="PF01850">
    <property type="entry name" value="PIN"/>
    <property type="match status" value="1"/>
</dbReference>
<dbReference type="Proteomes" id="UP000015346">
    <property type="component" value="Unassembled WGS sequence"/>
</dbReference>
<gene>
    <name evidence="8" type="primary">vapC</name>
    <name evidence="10" type="ORF">ruthe_03014</name>
</gene>
<dbReference type="InterPro" id="IPR002716">
    <property type="entry name" value="PIN_dom"/>
</dbReference>
<evidence type="ECO:0000256" key="4">
    <source>
        <dbReference type="ARBA" id="ARBA00022723"/>
    </source>
</evidence>
<dbReference type="GO" id="GO:0000287">
    <property type="term" value="F:magnesium ion binding"/>
    <property type="evidence" value="ECO:0007669"/>
    <property type="project" value="UniProtKB-UniRule"/>
</dbReference>
<dbReference type="PATRIC" id="fig|1123069.3.peg.2983"/>
<protein>
    <recommendedName>
        <fullName evidence="8">Ribonuclease VapC</fullName>
        <shortName evidence="8">RNase VapC</shortName>
        <ecNumber evidence="8">3.1.-.-</ecNumber>
    </recommendedName>
    <alternativeName>
        <fullName evidence="8">Toxin VapC</fullName>
    </alternativeName>
</protein>
<dbReference type="InterPro" id="IPR029060">
    <property type="entry name" value="PIN-like_dom_sf"/>
</dbReference>
<dbReference type="STRING" id="1123069.ruthe_03014"/>
<dbReference type="PANTHER" id="PTHR33653:SF1">
    <property type="entry name" value="RIBONUCLEASE VAPC2"/>
    <property type="match status" value="1"/>
</dbReference>
<proteinExistence type="inferred from homology"/>
<evidence type="ECO:0000256" key="8">
    <source>
        <dbReference type="HAMAP-Rule" id="MF_00265"/>
    </source>
</evidence>
<feature type="domain" description="PIN" evidence="9">
    <location>
        <begin position="4"/>
        <end position="120"/>
    </location>
</feature>
<reference evidence="10 11" key="1">
    <citation type="journal article" date="2013" name="Stand. Genomic Sci.">
        <title>Genome sequence of the reddish-pigmented Rubellimicrobium thermophilum type strain (DSM 16684(T)), a member of the Roseobacter clade.</title>
        <authorList>
            <person name="Fiebig A."/>
            <person name="Riedel T."/>
            <person name="Gronow S."/>
            <person name="Petersen J."/>
            <person name="Klenk H.P."/>
            <person name="Goker M."/>
        </authorList>
    </citation>
    <scope>NUCLEOTIDE SEQUENCE [LARGE SCALE GENOMIC DNA]</scope>
    <source>
        <strain evidence="10 11">DSM 16684</strain>
    </source>
</reference>
<keyword evidence="3 8" id="KW-0540">Nuclease</keyword>
<dbReference type="GO" id="GO:0016787">
    <property type="term" value="F:hydrolase activity"/>
    <property type="evidence" value="ECO:0007669"/>
    <property type="project" value="UniProtKB-KW"/>
</dbReference>
<dbReference type="InterPro" id="IPR050556">
    <property type="entry name" value="Type_II_TA_system_RNase"/>
</dbReference>
<feature type="binding site" evidence="8">
    <location>
        <position position="6"/>
    </location>
    <ligand>
        <name>Mg(2+)</name>
        <dbReference type="ChEBI" id="CHEBI:18420"/>
    </ligand>
</feature>
<dbReference type="Gene3D" id="3.40.50.1010">
    <property type="entry name" value="5'-nuclease"/>
    <property type="match status" value="1"/>
</dbReference>
<dbReference type="HAMAP" id="MF_00265">
    <property type="entry name" value="VapC_Nob1"/>
    <property type="match status" value="1"/>
</dbReference>
<feature type="binding site" evidence="8">
    <location>
        <position position="102"/>
    </location>
    <ligand>
        <name>Mg(2+)</name>
        <dbReference type="ChEBI" id="CHEBI:18420"/>
    </ligand>
</feature>
<evidence type="ECO:0000256" key="5">
    <source>
        <dbReference type="ARBA" id="ARBA00022801"/>
    </source>
</evidence>
<evidence type="ECO:0000256" key="6">
    <source>
        <dbReference type="ARBA" id="ARBA00022842"/>
    </source>
</evidence>
<evidence type="ECO:0000256" key="2">
    <source>
        <dbReference type="ARBA" id="ARBA00022649"/>
    </source>
</evidence>
<organism evidence="10 11">
    <name type="scientific">Rubellimicrobium thermophilum DSM 16684</name>
    <dbReference type="NCBI Taxonomy" id="1123069"/>
    <lineage>
        <taxon>Bacteria</taxon>
        <taxon>Pseudomonadati</taxon>
        <taxon>Pseudomonadota</taxon>
        <taxon>Alphaproteobacteria</taxon>
        <taxon>Rhodobacterales</taxon>
        <taxon>Roseobacteraceae</taxon>
        <taxon>Rubellimicrobium</taxon>
    </lineage>
</organism>
<dbReference type="OrthoDB" id="9804823at2"/>
<evidence type="ECO:0000313" key="10">
    <source>
        <dbReference type="EMBL" id="EPX82942.1"/>
    </source>
</evidence>
<keyword evidence="2 8" id="KW-1277">Toxin-antitoxin system</keyword>
<sequence>MSFLIDTNIISEVRKGDRCDPAVAAWWSGVAEDDLWLSALVLGEIRKGVELARRRDPTKAAALEAWLGDVIAGFGDRVLPVDTAVAEEWGRMNAVRPVPVVDALLAATAKTNGLTLVTRNGADVAGLDVEVLNPFEAT</sequence>
<dbReference type="EMBL" id="AOLV01000035">
    <property type="protein sequence ID" value="EPX82942.1"/>
    <property type="molecule type" value="Genomic_DNA"/>
</dbReference>
<dbReference type="GO" id="GO:0004540">
    <property type="term" value="F:RNA nuclease activity"/>
    <property type="evidence" value="ECO:0007669"/>
    <property type="project" value="InterPro"/>
</dbReference>
<name>S9QTH4_9RHOB</name>
<comment type="caution">
    <text evidence="10">The sequence shown here is derived from an EMBL/GenBank/DDBJ whole genome shotgun (WGS) entry which is preliminary data.</text>
</comment>
<evidence type="ECO:0000256" key="7">
    <source>
        <dbReference type="ARBA" id="ARBA00038093"/>
    </source>
</evidence>
<keyword evidence="5 8" id="KW-0378">Hydrolase</keyword>
<keyword evidence="6 8" id="KW-0460">Magnesium</keyword>
<dbReference type="CDD" id="cd18746">
    <property type="entry name" value="PIN_VapC4-5_FitB-like"/>
    <property type="match status" value="1"/>
</dbReference>
<keyword evidence="11" id="KW-1185">Reference proteome</keyword>
<dbReference type="RefSeq" id="WP_021099075.1">
    <property type="nucleotide sequence ID" value="NZ_KE557324.1"/>
</dbReference>
<comment type="function">
    <text evidence="8">Toxic component of a toxin-antitoxin (TA) system. An RNase.</text>
</comment>
<evidence type="ECO:0000259" key="9">
    <source>
        <dbReference type="Pfam" id="PF01850"/>
    </source>
</evidence>
<dbReference type="AlphaFoldDB" id="S9QTH4"/>
<evidence type="ECO:0000256" key="1">
    <source>
        <dbReference type="ARBA" id="ARBA00001946"/>
    </source>
</evidence>
<evidence type="ECO:0000313" key="11">
    <source>
        <dbReference type="Proteomes" id="UP000015346"/>
    </source>
</evidence>
<keyword evidence="4 8" id="KW-0479">Metal-binding</keyword>
<dbReference type="HOGENOM" id="CLU_118482_8_0_5"/>
<dbReference type="EC" id="3.1.-.-" evidence="8"/>
<dbReference type="PANTHER" id="PTHR33653">
    <property type="entry name" value="RIBONUCLEASE VAPC2"/>
    <property type="match status" value="1"/>
</dbReference>
<accession>S9QTH4</accession>